<dbReference type="Pfam" id="PF05187">
    <property type="entry name" value="Fer4_ETF_QO"/>
    <property type="match status" value="1"/>
</dbReference>
<evidence type="ECO:0000256" key="6">
    <source>
        <dbReference type="ARBA" id="ARBA00022982"/>
    </source>
</evidence>
<sequence>MKQMTIEDKLFLNRFQADKHSHLKIRDRDVCRSCERKPCTYICPAKVYAWDEKEERIDTAYEGCLECGTCRYGCAHDNIDWRNPRGGFGIMYKNG</sequence>
<dbReference type="InterPro" id="IPR012206">
    <property type="entry name" value="Fd_FixX"/>
</dbReference>
<evidence type="ECO:0000259" key="10">
    <source>
        <dbReference type="PROSITE" id="PS51379"/>
    </source>
</evidence>
<reference evidence="11 12" key="1">
    <citation type="submission" date="2023-04" db="EMBL/GenBank/DDBJ databases">
        <authorList>
            <person name="Hsu D."/>
        </authorList>
    </citation>
    <scope>NUCLEOTIDE SEQUENCE [LARGE SCALE GENOMIC DNA]</scope>
    <source>
        <strain evidence="11 12">MK1</strain>
    </source>
</reference>
<evidence type="ECO:0000256" key="3">
    <source>
        <dbReference type="ARBA" id="ARBA00020378"/>
    </source>
</evidence>
<evidence type="ECO:0000256" key="2">
    <source>
        <dbReference type="ARBA" id="ARBA00009192"/>
    </source>
</evidence>
<gene>
    <name evidence="11" type="ORF">MFMK1_000256</name>
</gene>
<keyword evidence="7" id="KW-0408">Iron</keyword>
<evidence type="ECO:0000256" key="8">
    <source>
        <dbReference type="ARBA" id="ARBA00023014"/>
    </source>
</evidence>
<dbReference type="SUPFAM" id="SSF54862">
    <property type="entry name" value="4Fe-4S ferredoxins"/>
    <property type="match status" value="1"/>
</dbReference>
<dbReference type="GO" id="GO:0005506">
    <property type="term" value="F:iron ion binding"/>
    <property type="evidence" value="ECO:0007669"/>
    <property type="project" value="InterPro"/>
</dbReference>
<proteinExistence type="predicted"/>
<keyword evidence="5" id="KW-0479">Metal-binding</keyword>
<feature type="domain" description="4Fe-4S ferredoxin-type" evidence="10">
    <location>
        <begin position="55"/>
        <end position="84"/>
    </location>
</feature>
<keyword evidence="12" id="KW-1185">Reference proteome</keyword>
<organism evidence="11 12">
    <name type="scientific">Metallumcola ferriviriculae</name>
    <dbReference type="NCBI Taxonomy" id="3039180"/>
    <lineage>
        <taxon>Bacteria</taxon>
        <taxon>Bacillati</taxon>
        <taxon>Bacillota</taxon>
        <taxon>Clostridia</taxon>
        <taxon>Neomoorellales</taxon>
        <taxon>Desulfitibacteraceae</taxon>
        <taxon>Metallumcola</taxon>
    </lineage>
</organism>
<dbReference type="GO" id="GO:0051536">
    <property type="term" value="F:iron-sulfur cluster binding"/>
    <property type="evidence" value="ECO:0007669"/>
    <property type="project" value="UniProtKB-KW"/>
</dbReference>
<accession>A0AAU0UJ12</accession>
<dbReference type="KEGG" id="dbc:MFMK1_000256"/>
<keyword evidence="6" id="KW-0249">Electron transport</keyword>
<dbReference type="Proteomes" id="UP001329915">
    <property type="component" value="Chromosome"/>
</dbReference>
<dbReference type="AlphaFoldDB" id="A0AAU0UJ12"/>
<dbReference type="InterPro" id="IPR017896">
    <property type="entry name" value="4Fe4S_Fe-S-bd"/>
</dbReference>
<dbReference type="Gene3D" id="3.30.70.20">
    <property type="match status" value="1"/>
</dbReference>
<comment type="function">
    <text evidence="1">Could be a 3Fe-4S cluster-containing protein.</text>
</comment>
<dbReference type="EMBL" id="CP121694">
    <property type="protein sequence ID" value="WRO20486.1"/>
    <property type="molecule type" value="Genomic_DNA"/>
</dbReference>
<keyword evidence="8" id="KW-0411">Iron-sulfur</keyword>
<name>A0AAU0UJ12_9FIRM</name>
<evidence type="ECO:0000313" key="11">
    <source>
        <dbReference type="EMBL" id="WRO20486.1"/>
    </source>
</evidence>
<evidence type="ECO:0000256" key="9">
    <source>
        <dbReference type="ARBA" id="ARBA00023231"/>
    </source>
</evidence>
<feature type="domain" description="4Fe-4S ferredoxin-type" evidence="10">
    <location>
        <begin position="21"/>
        <end position="53"/>
    </location>
</feature>
<keyword evidence="4" id="KW-0813">Transport</keyword>
<evidence type="ECO:0000256" key="4">
    <source>
        <dbReference type="ARBA" id="ARBA00022448"/>
    </source>
</evidence>
<evidence type="ECO:0000256" key="7">
    <source>
        <dbReference type="ARBA" id="ARBA00023004"/>
    </source>
</evidence>
<dbReference type="PANTHER" id="PTHR43082">
    <property type="entry name" value="FERREDOXIN-LIKE"/>
    <property type="match status" value="1"/>
</dbReference>
<dbReference type="PIRSF" id="PIRSF036548">
    <property type="entry name" value="Fdx_FixX"/>
    <property type="match status" value="1"/>
</dbReference>
<dbReference type="InterPro" id="IPR007859">
    <property type="entry name" value="ETF-QO/FixX_C"/>
</dbReference>
<dbReference type="PROSITE" id="PS51379">
    <property type="entry name" value="4FE4S_FER_2"/>
    <property type="match status" value="2"/>
</dbReference>
<keyword evidence="9" id="KW-0535">Nitrogen fixation</keyword>
<evidence type="ECO:0000256" key="5">
    <source>
        <dbReference type="ARBA" id="ARBA00022723"/>
    </source>
</evidence>
<dbReference type="PANTHER" id="PTHR43082:SF3">
    <property type="entry name" value="FERREDOXIN-LIKE PROTEIN YDIT"/>
    <property type="match status" value="1"/>
</dbReference>
<evidence type="ECO:0000313" key="12">
    <source>
        <dbReference type="Proteomes" id="UP001329915"/>
    </source>
</evidence>
<protein>
    <recommendedName>
        <fullName evidence="3">Ferredoxin-like protein</fullName>
    </recommendedName>
</protein>
<comment type="similarity">
    <text evidence="2">To ferredoxins from P.putida and C.tartarivorum, ferredoxin I from A.vinelandii, ferredoxin II from D.desulfuricans.</text>
</comment>
<evidence type="ECO:0000256" key="1">
    <source>
        <dbReference type="ARBA" id="ARBA00003208"/>
    </source>
</evidence>